<dbReference type="Proteomes" id="UP000265581">
    <property type="component" value="Unassembled WGS sequence"/>
</dbReference>
<feature type="transmembrane region" description="Helical" evidence="2">
    <location>
        <begin position="81"/>
        <end position="108"/>
    </location>
</feature>
<dbReference type="RefSeq" id="WP_119703298.1">
    <property type="nucleotide sequence ID" value="NZ_JBHSOI010000001.1"/>
</dbReference>
<accession>A0A371PB77</accession>
<comment type="caution">
    <text evidence="3">The sequence shown here is derived from an EMBL/GenBank/DDBJ whole genome shotgun (WGS) entry which is preliminary data.</text>
</comment>
<proteinExistence type="predicted"/>
<protein>
    <submittedName>
        <fullName evidence="3">DUF4389 domain-containing protein</fullName>
    </submittedName>
</protein>
<dbReference type="InterPro" id="IPR025498">
    <property type="entry name" value="DUF4389"/>
</dbReference>
<evidence type="ECO:0000256" key="2">
    <source>
        <dbReference type="SAM" id="Phobius"/>
    </source>
</evidence>
<dbReference type="Pfam" id="PF14333">
    <property type="entry name" value="DUF4389"/>
    <property type="match status" value="2"/>
</dbReference>
<organism evidence="3 4">
    <name type="scientific">Aeromicrobium endophyticum</name>
    <dbReference type="NCBI Taxonomy" id="2292704"/>
    <lineage>
        <taxon>Bacteria</taxon>
        <taxon>Bacillati</taxon>
        <taxon>Actinomycetota</taxon>
        <taxon>Actinomycetes</taxon>
        <taxon>Propionibacteriales</taxon>
        <taxon>Nocardioidaceae</taxon>
        <taxon>Aeromicrobium</taxon>
    </lineage>
</organism>
<dbReference type="OrthoDB" id="156718at2"/>
<dbReference type="AlphaFoldDB" id="A0A371PB77"/>
<keyword evidence="2" id="KW-0812">Transmembrane</keyword>
<feature type="region of interest" description="Disordered" evidence="1">
    <location>
        <begin position="1"/>
        <end position="48"/>
    </location>
</feature>
<keyword evidence="4" id="KW-1185">Reference proteome</keyword>
<gene>
    <name evidence="3" type="ORF">DX116_06340</name>
</gene>
<feature type="transmembrane region" description="Helical" evidence="2">
    <location>
        <begin position="190"/>
        <end position="214"/>
    </location>
</feature>
<evidence type="ECO:0000313" key="4">
    <source>
        <dbReference type="Proteomes" id="UP000265581"/>
    </source>
</evidence>
<dbReference type="EMBL" id="QUBR01000001">
    <property type="protein sequence ID" value="REK73185.1"/>
    <property type="molecule type" value="Genomic_DNA"/>
</dbReference>
<dbReference type="SUPFAM" id="SSF81995">
    <property type="entry name" value="beta-sandwich domain of Sec23/24"/>
    <property type="match status" value="1"/>
</dbReference>
<keyword evidence="2" id="KW-1133">Transmembrane helix</keyword>
<name>A0A371PB77_9ACTN</name>
<evidence type="ECO:0000256" key="1">
    <source>
        <dbReference type="SAM" id="MobiDB-lite"/>
    </source>
</evidence>
<keyword evidence="2" id="KW-0472">Membrane</keyword>
<reference evidence="3 4" key="1">
    <citation type="submission" date="2018-08" db="EMBL/GenBank/DDBJ databases">
        <title>Aeromicrobium sp. M2KJ-4, whole genome shotgun sequence.</title>
        <authorList>
            <person name="Tuo L."/>
        </authorList>
    </citation>
    <scope>NUCLEOTIDE SEQUENCE [LARGE SCALE GENOMIC DNA]</scope>
    <source>
        <strain evidence="3 4">M2KJ-4</strain>
    </source>
</reference>
<sequence>MSDSTPPPPPGYQPPPPPGYQPPPPPGYQPPPPPGYQPPPPPGYQPPPYGAAPINPAGGYPVSFQFASPGKIDRWRPLVHWLLAIPHFIVLYILSIVASVLVFVAWFVGVFAGKVPEGLQGLVIASLRYSARVQTYMFFMREEYPPFAWDTGFADPGTDPRTRLDVVPAIENRSRLSIFFRLFLLIPHAIVFYVLLIAVYVVMFIGWFAVIILGRWPAGLESFMVGFIRWSTRFNAYGYLLTDDFPPFGFE</sequence>
<evidence type="ECO:0000313" key="3">
    <source>
        <dbReference type="EMBL" id="REK73185.1"/>
    </source>
</evidence>